<dbReference type="NCBIfam" id="TIGR02226">
    <property type="entry name" value="two_anch"/>
    <property type="match status" value="1"/>
</dbReference>
<dbReference type="PANTHER" id="PTHR37464:SF1">
    <property type="entry name" value="BLL2463 PROTEIN"/>
    <property type="match status" value="1"/>
</dbReference>
<dbReference type="AlphaFoldDB" id="A0A270BTB5"/>
<dbReference type="InterPro" id="IPR029062">
    <property type="entry name" value="Class_I_gatase-like"/>
</dbReference>
<proteinExistence type="predicted"/>
<accession>A0A270BTB5</accession>
<dbReference type="SUPFAM" id="SSF52317">
    <property type="entry name" value="Class I glutamine amidotransferase-like"/>
    <property type="match status" value="1"/>
</dbReference>
<keyword evidence="5" id="KW-1185">Reference proteome</keyword>
<dbReference type="Pfam" id="PF13709">
    <property type="entry name" value="DUF4159"/>
    <property type="match status" value="1"/>
</dbReference>
<feature type="transmembrane region" description="Helical" evidence="1">
    <location>
        <begin position="55"/>
        <end position="77"/>
    </location>
</feature>
<dbReference type="Gene3D" id="3.40.50.12140">
    <property type="entry name" value="Domain of unknown function DUF4159"/>
    <property type="match status" value="1"/>
</dbReference>
<dbReference type="RefSeq" id="WP_095350789.1">
    <property type="nucleotide sequence ID" value="NZ_NDFO01000001.1"/>
</dbReference>
<reference evidence="4 5" key="1">
    <citation type="submission" date="2017-04" db="EMBL/GenBank/DDBJ databases">
        <title>Kefir bacterial isolates.</title>
        <authorList>
            <person name="Kim Y."/>
            <person name="Blasche S."/>
            <person name="Patil K.R."/>
        </authorList>
    </citation>
    <scope>NUCLEOTIDE SEQUENCE [LARGE SCALE GENOMIC DNA]</scope>
    <source>
        <strain evidence="4 5">KR-2</strain>
    </source>
</reference>
<evidence type="ECO:0000313" key="4">
    <source>
        <dbReference type="EMBL" id="PAL28219.1"/>
    </source>
</evidence>
<evidence type="ECO:0000256" key="1">
    <source>
        <dbReference type="SAM" id="Phobius"/>
    </source>
</evidence>
<dbReference type="CDD" id="cd03143">
    <property type="entry name" value="A4_beta-galactosidase_middle_domain"/>
    <property type="match status" value="1"/>
</dbReference>
<keyword evidence="1" id="KW-0812">Transmembrane</keyword>
<name>A0A270BTB5_9PROT</name>
<comment type="caution">
    <text evidence="4">The sequence shown here is derived from an EMBL/GenBank/DDBJ whole genome shotgun (WGS) entry which is preliminary data.</text>
</comment>
<evidence type="ECO:0000313" key="5">
    <source>
        <dbReference type="Proteomes" id="UP000216033"/>
    </source>
</evidence>
<dbReference type="STRING" id="1231343.Absy_005_138"/>
<dbReference type="Gene3D" id="3.40.50.880">
    <property type="match status" value="1"/>
</dbReference>
<keyword evidence="1" id="KW-0472">Membrane</keyword>
<protein>
    <recommendedName>
        <fullName evidence="6">RNA-binding protein</fullName>
    </recommendedName>
</protein>
<keyword evidence="1" id="KW-1133">Transmembrane helix</keyword>
<evidence type="ECO:0000259" key="3">
    <source>
        <dbReference type="Pfam" id="PF13709"/>
    </source>
</evidence>
<dbReference type="InterPro" id="IPR024163">
    <property type="entry name" value="Aerotolerance_reg_N"/>
</dbReference>
<sequence length="922" mass="97201">MIFQFPALLSALICLPLVWWLLRATPPRPRTQSFPPIAFLRRLKPRQTEAARSPLWLLLLRLLAAGLLIVGFARPFIPGSREQARAAGPVLLVMDDGMFSAADWTERLATAQTIVDDAEHSKSELLLLGTAPQADAPPTATLQPAAIVRQMLNSRHPAPWPANRAQTASQLRQLPAIHFARIVYLADAIAQSGDTAFAQALHERGAVQEIRFAPQASIALVPVPPTDNGVMARLIALQMPQPRLVHVAARATDGGTLAVIPVTIPANATQADVRVDLPITVRNRVDTLSVQGVASAATTVLLDENTRLRPVGLLSNGGADTPLIGSIFYLRRALAPLSDLHEGPLEALLNHPLSVLIAPDGTLASAQNQKSVLDWVKNGGTLIRFAGPALAGSQHDADNLASMAEATPSLLPVPLLDGARQLGGSMTWGTPQHLAPFDQTSPFRGLTIPPDVTVSRQVLASPSANLGAHVWARLADGTPLVTHAELGKGEVILFHVSSTADWSNLPLSGLFVAMLQRLSDHANGLNIPASHMLLSPAITLDGEGIAGPPPPTARGIEGEAFATTAVSPEHPPGLYGPTDGRKALNAATGLDNLQPAAAVGTLTNAAGQRPDVPLGRYCLLGALLLLLLDGLSVGLMRTGKLPIRSNIQHQKSAPLLVLLATLFATVLPAHAQAPSGDSPAPAAALETRLGYIVTGHDDVDEASRLGLQGLSDFVNARTSAVMGHPDAVHPGTDDLSYYPLLYWPITADATTTPAMTAALNSFMAHGGILLIDTQGQDGSTGPSDAAFTADAPGTSAALRRVTAGLVVPPLVVMTDHHLLAHTFYLLHDFPGRYAGQPIWVAKEGDAENDDVSPVIIGGADWAHAWAVDSAGNTPFAVIPGGSDQRLQAYRFGLNTVIYALTGSYKADQVHVPMLLKRLEDKP</sequence>
<dbReference type="Pfam" id="PF07584">
    <property type="entry name" value="BatA"/>
    <property type="match status" value="1"/>
</dbReference>
<dbReference type="InterPro" id="IPR025297">
    <property type="entry name" value="DUF4159"/>
</dbReference>
<dbReference type="EMBL" id="NDFP01000002">
    <property type="protein sequence ID" value="PAL28219.1"/>
    <property type="molecule type" value="Genomic_DNA"/>
</dbReference>
<gene>
    <name evidence="4" type="ORF">B9K05_02700</name>
</gene>
<feature type="domain" description="Aerotolerance regulator N-terminal" evidence="2">
    <location>
        <begin position="1"/>
        <end position="75"/>
    </location>
</feature>
<dbReference type="Proteomes" id="UP000216033">
    <property type="component" value="Unassembled WGS sequence"/>
</dbReference>
<evidence type="ECO:0000259" key="2">
    <source>
        <dbReference type="Pfam" id="PF07584"/>
    </source>
</evidence>
<feature type="transmembrane region" description="Helical" evidence="1">
    <location>
        <begin position="6"/>
        <end position="22"/>
    </location>
</feature>
<evidence type="ECO:0008006" key="6">
    <source>
        <dbReference type="Google" id="ProtNLM"/>
    </source>
</evidence>
<dbReference type="InterPro" id="IPR011933">
    <property type="entry name" value="Double_TM_dom"/>
</dbReference>
<feature type="domain" description="DUF4159" evidence="3">
    <location>
        <begin position="688"/>
        <end position="900"/>
    </location>
</feature>
<organism evidence="4 5">
    <name type="scientific">Acetobacter syzygii</name>
    <dbReference type="NCBI Taxonomy" id="146476"/>
    <lineage>
        <taxon>Bacteria</taxon>
        <taxon>Pseudomonadati</taxon>
        <taxon>Pseudomonadota</taxon>
        <taxon>Alphaproteobacteria</taxon>
        <taxon>Acetobacterales</taxon>
        <taxon>Acetobacteraceae</taxon>
        <taxon>Acetobacter</taxon>
    </lineage>
</organism>
<dbReference type="PANTHER" id="PTHR37464">
    <property type="entry name" value="BLL2463 PROTEIN"/>
    <property type="match status" value="1"/>
</dbReference>
<dbReference type="OrthoDB" id="9773014at2"/>